<dbReference type="InterPro" id="IPR032710">
    <property type="entry name" value="NTF2-like_dom_sf"/>
</dbReference>
<dbReference type="InterPro" id="IPR037401">
    <property type="entry name" value="SnoaL-like"/>
</dbReference>
<evidence type="ECO:0000313" key="2">
    <source>
        <dbReference type="EMBL" id="RJG06860.1"/>
    </source>
</evidence>
<dbReference type="Gene3D" id="3.10.450.50">
    <property type="match status" value="1"/>
</dbReference>
<sequence length="175" mass="19369">MLTYGVTQGQRREKGKSIALKETVMDIQQNKQLVMQGYQLFQAGDIAGLLQLFADDAEWVGPTTEYVTFSGNRHGTQELAQFFAELDRTQEARHFAPEDMIAEGDKVVVTGQATWTVRATGQDYDNPWVHIFTIRDGKVAKFQQFNDTAAARKAFKPVDTAAQQAGTGTGATPLH</sequence>
<dbReference type="PANTHER" id="PTHR41252">
    <property type="entry name" value="BLR2505 PROTEIN"/>
    <property type="match status" value="1"/>
</dbReference>
<dbReference type="EMBL" id="QYUN01000002">
    <property type="protein sequence ID" value="RJG06860.1"/>
    <property type="molecule type" value="Genomic_DNA"/>
</dbReference>
<dbReference type="AlphaFoldDB" id="A0A418X328"/>
<accession>A0A418X328</accession>
<keyword evidence="3" id="KW-1185">Reference proteome</keyword>
<dbReference type="Pfam" id="PF12680">
    <property type="entry name" value="SnoaL_2"/>
    <property type="match status" value="1"/>
</dbReference>
<evidence type="ECO:0000259" key="1">
    <source>
        <dbReference type="Pfam" id="PF12680"/>
    </source>
</evidence>
<name>A0A418X328_9BURK</name>
<dbReference type="CDD" id="cd00531">
    <property type="entry name" value="NTF2_like"/>
    <property type="match status" value="1"/>
</dbReference>
<proteinExistence type="predicted"/>
<feature type="domain" description="SnoaL-like" evidence="1">
    <location>
        <begin position="38"/>
        <end position="141"/>
    </location>
</feature>
<reference evidence="2 3" key="1">
    <citation type="submission" date="2018-09" db="EMBL/GenBank/DDBJ databases">
        <authorList>
            <person name="Zhu H."/>
        </authorList>
    </citation>
    <scope>NUCLEOTIDE SEQUENCE [LARGE SCALE GENOMIC DNA]</scope>
    <source>
        <strain evidence="2 3">K2R10-39</strain>
    </source>
</reference>
<evidence type="ECO:0000313" key="3">
    <source>
        <dbReference type="Proteomes" id="UP000285190"/>
    </source>
</evidence>
<dbReference type="SUPFAM" id="SSF54427">
    <property type="entry name" value="NTF2-like"/>
    <property type="match status" value="1"/>
</dbReference>
<organism evidence="2 3">
    <name type="scientific">Noviherbaspirillum cavernae</name>
    <dbReference type="NCBI Taxonomy" id="2320862"/>
    <lineage>
        <taxon>Bacteria</taxon>
        <taxon>Pseudomonadati</taxon>
        <taxon>Pseudomonadota</taxon>
        <taxon>Betaproteobacteria</taxon>
        <taxon>Burkholderiales</taxon>
        <taxon>Oxalobacteraceae</taxon>
        <taxon>Noviherbaspirillum</taxon>
    </lineage>
</organism>
<comment type="caution">
    <text evidence="2">The sequence shown here is derived from an EMBL/GenBank/DDBJ whole genome shotgun (WGS) entry which is preliminary data.</text>
</comment>
<protein>
    <submittedName>
        <fullName evidence="2">Nuclear transport factor 2 family protein</fullName>
    </submittedName>
</protein>
<gene>
    <name evidence="2" type="ORF">D3870_13375</name>
</gene>
<dbReference type="Proteomes" id="UP000285190">
    <property type="component" value="Unassembled WGS sequence"/>
</dbReference>
<dbReference type="PANTHER" id="PTHR41252:SF1">
    <property type="entry name" value="BLR2505 PROTEIN"/>
    <property type="match status" value="1"/>
</dbReference>